<gene>
    <name evidence="19" type="primary">B3GALT5</name>
    <name evidence="19" type="ORF">L345_03914</name>
</gene>
<evidence type="ECO:0000256" key="10">
    <source>
        <dbReference type="ARBA" id="ARBA00023098"/>
    </source>
</evidence>
<keyword evidence="5 19" id="KW-0808">Transferase</keyword>
<evidence type="ECO:0000256" key="5">
    <source>
        <dbReference type="ARBA" id="ARBA00022679"/>
    </source>
</evidence>
<keyword evidence="7" id="KW-0735">Signal-anchor</keyword>
<dbReference type="GO" id="GO:0008499">
    <property type="term" value="F:N-acetyl-beta-D-glucosaminide beta-(1,3)-galactosyltransferase activity"/>
    <property type="evidence" value="ECO:0007669"/>
    <property type="project" value="TreeGrafter"/>
</dbReference>
<keyword evidence="9" id="KW-0333">Golgi apparatus</keyword>
<comment type="caution">
    <text evidence="19">The sequence shown here is derived from an EMBL/GenBank/DDBJ whole genome shotgun (WGS) entry which is preliminary data.</text>
</comment>
<keyword evidence="10" id="KW-0443">Lipid metabolism</keyword>
<dbReference type="PANTHER" id="PTHR11214">
    <property type="entry name" value="BETA-1,3-N-ACETYLGLUCOSAMINYLTRANSFERASE"/>
    <property type="match status" value="1"/>
</dbReference>
<keyword evidence="12" id="KW-0325">Glycoprotein</keyword>
<dbReference type="InterPro" id="IPR029044">
    <property type="entry name" value="Nucleotide-diphossugar_trans"/>
</dbReference>
<evidence type="ECO:0000256" key="8">
    <source>
        <dbReference type="ARBA" id="ARBA00022989"/>
    </source>
</evidence>
<feature type="transmembrane region" description="Helical" evidence="18">
    <location>
        <begin position="255"/>
        <end position="280"/>
    </location>
</feature>
<evidence type="ECO:0000256" key="6">
    <source>
        <dbReference type="ARBA" id="ARBA00022692"/>
    </source>
</evidence>
<reference evidence="19 20" key="1">
    <citation type="journal article" date="2013" name="Proc. Natl. Acad. Sci. U.S.A.">
        <title>The king cobra genome reveals dynamic gene evolution and adaptation in the snake venom system.</title>
        <authorList>
            <person name="Vonk F.J."/>
            <person name="Casewell N.R."/>
            <person name="Henkel C.V."/>
            <person name="Heimberg A.M."/>
            <person name="Jansen H.J."/>
            <person name="McCleary R.J."/>
            <person name="Kerkkamp H.M."/>
            <person name="Vos R.A."/>
            <person name="Guerreiro I."/>
            <person name="Calvete J.J."/>
            <person name="Wuster W."/>
            <person name="Woods A.E."/>
            <person name="Logan J.M."/>
            <person name="Harrison R.A."/>
            <person name="Castoe T.A."/>
            <person name="de Koning A.P."/>
            <person name="Pollock D.D."/>
            <person name="Yandell M."/>
            <person name="Calderon D."/>
            <person name="Renjifo C."/>
            <person name="Currier R.B."/>
            <person name="Salgado D."/>
            <person name="Pla D."/>
            <person name="Sanz L."/>
            <person name="Hyder A.S."/>
            <person name="Ribeiro J.M."/>
            <person name="Arntzen J.W."/>
            <person name="van den Thillart G.E."/>
            <person name="Boetzer M."/>
            <person name="Pirovano W."/>
            <person name="Dirks R.P."/>
            <person name="Spaink H.P."/>
            <person name="Duboule D."/>
            <person name="McGlinn E."/>
            <person name="Kini R.M."/>
            <person name="Richardson M.K."/>
        </authorList>
    </citation>
    <scope>NUCLEOTIDE SEQUENCE</scope>
    <source>
        <tissue evidence="19">Blood</tissue>
    </source>
</reference>
<dbReference type="SUPFAM" id="SSF53448">
    <property type="entry name" value="Nucleotide-diphospho-sugar transferases"/>
    <property type="match status" value="1"/>
</dbReference>
<keyword evidence="20" id="KW-1185">Reference proteome</keyword>
<dbReference type="GO" id="GO:0006493">
    <property type="term" value="P:protein O-linked glycosylation"/>
    <property type="evidence" value="ECO:0007669"/>
    <property type="project" value="TreeGrafter"/>
</dbReference>
<evidence type="ECO:0000256" key="17">
    <source>
        <dbReference type="ARBA" id="ARBA00048834"/>
    </source>
</evidence>
<evidence type="ECO:0000256" key="15">
    <source>
        <dbReference type="ARBA" id="ARBA00042957"/>
    </source>
</evidence>
<feature type="non-terminal residue" evidence="19">
    <location>
        <position position="1"/>
    </location>
</feature>
<sequence length="563" mass="65492">NCNGHFLLVPRSDCSQNPPFLVILVTSSPTDLKARVIIRETWGKKKLIANKFIVTYFLLGTTLNPKEQVAVINESLKYGDIIQKNFIDTYYNLTLKTMMGIEWIHKFCSESSFVMKADSDVFVNPYYLTELLLKKKKNTRFFTGFCKLSKHPIRGIFSKWYLSKHEYPGNIFPPFCSGIGYVFSTDVASLVYRISDNIPFIKLEDVFIGLCLAELDIKLENLHSSQTFFPEGLEFSPCRFKKIVACHFISFKRQFLIYLLLLILACLITIILLNCVITFIMKESFLELPDINCHRNPPFLVILVSSELGERKARMIIRKTWGKKRVLSDKLVVTFFLLGNHFWPYKPFNVTMESLHYKDIIQKNFIDSYNNLTLKTLMGFEWIHKFCPQATFVMKTDSDMFVNVYYLIELLQKKKGTTQLYTGSIKINEKPIRKPDIKWYISEEEYPENVYPPFCSGTGYVLSSDVASQVYIISKHVTVLRLEDVFIGMCVAKLKIQPQKLHSEPVFFPEKVVFSPCHYMKIVTSHFTTPSQILIYWNALERYMDEKCSNDQKPLQLVYGTYD</sequence>
<dbReference type="Pfam" id="PF01762">
    <property type="entry name" value="Galactosyl_T"/>
    <property type="match status" value="2"/>
</dbReference>
<proteinExistence type="inferred from homology"/>
<evidence type="ECO:0000256" key="13">
    <source>
        <dbReference type="ARBA" id="ARBA00040762"/>
    </source>
</evidence>
<comment type="similarity">
    <text evidence="3">Belongs to the glycosyltransferase 31 family.</text>
</comment>
<dbReference type="GO" id="GO:0005783">
    <property type="term" value="C:endoplasmic reticulum"/>
    <property type="evidence" value="ECO:0007669"/>
    <property type="project" value="TreeGrafter"/>
</dbReference>
<evidence type="ECO:0000313" key="19">
    <source>
        <dbReference type="EMBL" id="ETE70281.1"/>
    </source>
</evidence>
<dbReference type="GO" id="GO:0006629">
    <property type="term" value="P:lipid metabolic process"/>
    <property type="evidence" value="ECO:0007669"/>
    <property type="project" value="UniProtKB-KW"/>
</dbReference>
<evidence type="ECO:0000256" key="12">
    <source>
        <dbReference type="ARBA" id="ARBA00023180"/>
    </source>
</evidence>
<accession>V8P8H6</accession>
<evidence type="ECO:0000256" key="7">
    <source>
        <dbReference type="ARBA" id="ARBA00022968"/>
    </source>
</evidence>
<dbReference type="Gene3D" id="3.90.550.50">
    <property type="match status" value="2"/>
</dbReference>
<evidence type="ECO:0000256" key="3">
    <source>
        <dbReference type="ARBA" id="ARBA00008661"/>
    </source>
</evidence>
<name>V8P8H6_OPHHA</name>
<dbReference type="FunFam" id="3.90.550.50:FF:000001">
    <property type="entry name" value="Hexosyltransferase"/>
    <property type="match status" value="2"/>
</dbReference>
<dbReference type="Proteomes" id="UP000018936">
    <property type="component" value="Unassembled WGS sequence"/>
</dbReference>
<dbReference type="GO" id="GO:0000139">
    <property type="term" value="C:Golgi membrane"/>
    <property type="evidence" value="ECO:0007669"/>
    <property type="project" value="UniProtKB-SubCell"/>
</dbReference>
<keyword evidence="4 19" id="KW-0328">Glycosyltransferase</keyword>
<dbReference type="AlphaFoldDB" id="V8P8H6"/>
<evidence type="ECO:0000256" key="18">
    <source>
        <dbReference type="SAM" id="Phobius"/>
    </source>
</evidence>
<evidence type="ECO:0000256" key="2">
    <source>
        <dbReference type="ARBA" id="ARBA00004922"/>
    </source>
</evidence>
<evidence type="ECO:0000313" key="20">
    <source>
        <dbReference type="Proteomes" id="UP000018936"/>
    </source>
</evidence>
<organism evidence="19 20">
    <name type="scientific">Ophiophagus hannah</name>
    <name type="common">King cobra</name>
    <name type="synonym">Naja hannah</name>
    <dbReference type="NCBI Taxonomy" id="8665"/>
    <lineage>
        <taxon>Eukaryota</taxon>
        <taxon>Metazoa</taxon>
        <taxon>Chordata</taxon>
        <taxon>Craniata</taxon>
        <taxon>Vertebrata</taxon>
        <taxon>Euteleostomi</taxon>
        <taxon>Lepidosauria</taxon>
        <taxon>Squamata</taxon>
        <taxon>Bifurcata</taxon>
        <taxon>Unidentata</taxon>
        <taxon>Episquamata</taxon>
        <taxon>Toxicofera</taxon>
        <taxon>Serpentes</taxon>
        <taxon>Colubroidea</taxon>
        <taxon>Elapidae</taxon>
        <taxon>Elapinae</taxon>
        <taxon>Ophiophagus</taxon>
    </lineage>
</organism>
<comment type="subcellular location">
    <subcellularLocation>
        <location evidence="1">Golgi apparatus membrane</location>
        <topology evidence="1">Single-pass type II membrane protein</topology>
    </subcellularLocation>
</comment>
<comment type="catalytic activity">
    <reaction evidence="17">
        <text>a globoside Gb4Cer (d18:1(4E)) + UDP-alpha-D-galactose = a globoside GalGb4Cer (d18:1(4E)) + UDP + H(+)</text>
        <dbReference type="Rhea" id="RHEA:41996"/>
        <dbReference type="ChEBI" id="CHEBI:15378"/>
        <dbReference type="ChEBI" id="CHEBI:18259"/>
        <dbReference type="ChEBI" id="CHEBI:58223"/>
        <dbReference type="ChEBI" id="CHEBI:62571"/>
        <dbReference type="ChEBI" id="CHEBI:66914"/>
    </reaction>
    <physiologicalReaction direction="left-to-right" evidence="17">
        <dbReference type="Rhea" id="RHEA:41997"/>
    </physiologicalReaction>
</comment>
<evidence type="ECO:0000256" key="14">
    <source>
        <dbReference type="ARBA" id="ARBA00042281"/>
    </source>
</evidence>
<dbReference type="EMBL" id="AZIM01000573">
    <property type="protein sequence ID" value="ETE70281.1"/>
    <property type="molecule type" value="Genomic_DNA"/>
</dbReference>
<dbReference type="OrthoDB" id="2139606at2759"/>
<comment type="pathway">
    <text evidence="2">Protein modification; protein glycosylation.</text>
</comment>
<keyword evidence="11 18" id="KW-0472">Membrane</keyword>
<evidence type="ECO:0000256" key="4">
    <source>
        <dbReference type="ARBA" id="ARBA00022676"/>
    </source>
</evidence>
<protein>
    <recommendedName>
        <fullName evidence="13">Beta-1,3-galactosyltransferase 5</fullName>
    </recommendedName>
    <alternativeName>
        <fullName evidence="16">Beta-3-Gx-T5</fullName>
    </alternativeName>
    <alternativeName>
        <fullName evidence="15">UDP-Gal:beta-GlcNAc beta-1,3-galactosyltransferase 5</fullName>
    </alternativeName>
    <alternativeName>
        <fullName evidence="14">UDP-galactose:beta-N-acetylglucosamine beta-1,3-galactosyltransferase 5</fullName>
    </alternativeName>
</protein>
<dbReference type="PANTHER" id="PTHR11214:SF265">
    <property type="entry name" value="BETA-1,3-GALACTOSYLTRANSFERASE 5"/>
    <property type="match status" value="1"/>
</dbReference>
<keyword evidence="8 18" id="KW-1133">Transmembrane helix</keyword>
<evidence type="ECO:0000256" key="9">
    <source>
        <dbReference type="ARBA" id="ARBA00023034"/>
    </source>
</evidence>
<evidence type="ECO:0000256" key="11">
    <source>
        <dbReference type="ARBA" id="ARBA00023136"/>
    </source>
</evidence>
<evidence type="ECO:0000256" key="16">
    <source>
        <dbReference type="ARBA" id="ARBA00043007"/>
    </source>
</evidence>
<keyword evidence="6 18" id="KW-0812">Transmembrane</keyword>
<dbReference type="InterPro" id="IPR002659">
    <property type="entry name" value="Glyco_trans_31"/>
</dbReference>
<evidence type="ECO:0000256" key="1">
    <source>
        <dbReference type="ARBA" id="ARBA00004323"/>
    </source>
</evidence>